<evidence type="ECO:0000313" key="2">
    <source>
        <dbReference type="EMBL" id="EFM10686.1"/>
    </source>
</evidence>
<dbReference type="InterPro" id="IPR003959">
    <property type="entry name" value="ATPase_AAA_core"/>
</dbReference>
<proteinExistence type="predicted"/>
<dbReference type="AlphaFoldDB" id="E0IAA9"/>
<dbReference type="GO" id="GO:0005524">
    <property type="term" value="F:ATP binding"/>
    <property type="evidence" value="ECO:0007669"/>
    <property type="project" value="InterPro"/>
</dbReference>
<dbReference type="GO" id="GO:0000731">
    <property type="term" value="P:DNA synthesis involved in DNA repair"/>
    <property type="evidence" value="ECO:0007669"/>
    <property type="project" value="TreeGrafter"/>
</dbReference>
<dbReference type="Gene3D" id="3.40.50.300">
    <property type="entry name" value="P-loop containing nucleotide triphosphate hydrolases"/>
    <property type="match status" value="1"/>
</dbReference>
<dbReference type="Pfam" id="PF13304">
    <property type="entry name" value="AAA_21"/>
    <property type="match status" value="1"/>
</dbReference>
<dbReference type="InterPro" id="IPR027417">
    <property type="entry name" value="P-loop_NTPase"/>
</dbReference>
<sequence length="671" mass="77549">MNLIYLWIESYAVFTKTGFHFSNDYKFEYSSGTLKIKDSEGRALPNGFFENNCTNVSVVVGDNGAGKTSLLKCVMDCLALEEDNMLISFAAAFRDESSSEIYVYSQNLSDFKTDHTECKKAQVKPLDHKDFRELIRKTKLIYLSNVLDLQDYAYGKRGGVFDGSIGGLMRRDFQNNRENHHITLEENQIYNFFNNDIYRQVDFLIRNERHKPKMQLPFTIPNFLKVSIVKSNVNLKNTEGAMNIESFSRFITENQTEEVTLEHEKTRELLYMVHEYVGSLQMSDTEKWFDQMAEHILINGIKEVAQSYVRPAIRIDEWGCLFEAYEPYQEGVDSVLAYSSRFLNRAMKKLLDAGSIYFDRLKPYAEFIDWIISHKDAFDIEVDLIDSSVAFIKMHALEASHSQSKLFQTFFEHYIRTCRPYYYLNFSWELSTGESNLLSLFARMHAVLKPEVDGGRGTKLVNDFINGEVMCEQVLLLIDEADLSYHPRWQLKYVSALLDAVSSLYSYYKVQILLTTHSPLLLSDIPKSQVLYLRQGKVHLNTEHQETFGQNIYTLFNDAFFVDKTAGEFSDRMIRSVHSGLEELLVQMKSKEDGAQSVEGGMNERLDYLAYIISIIGEPVIRKAFDAKLQQIRAAYQSSKLKETIALYNDLSVEERNQLIDHIIKTNDGRQ</sequence>
<keyword evidence="3" id="KW-1185">Reference proteome</keyword>
<organism evidence="2 3">
    <name type="scientific">Paenibacillus curdlanolyticus YK9</name>
    <dbReference type="NCBI Taxonomy" id="717606"/>
    <lineage>
        <taxon>Bacteria</taxon>
        <taxon>Bacillati</taxon>
        <taxon>Bacillota</taxon>
        <taxon>Bacilli</taxon>
        <taxon>Bacillales</taxon>
        <taxon>Paenibacillaceae</taxon>
        <taxon>Paenibacillus</taxon>
    </lineage>
</organism>
<dbReference type="GO" id="GO:0016887">
    <property type="term" value="F:ATP hydrolysis activity"/>
    <property type="evidence" value="ECO:0007669"/>
    <property type="project" value="InterPro"/>
</dbReference>
<dbReference type="Proteomes" id="UP000005387">
    <property type="component" value="Unassembled WGS sequence"/>
</dbReference>
<dbReference type="PANTHER" id="PTHR32182:SF23">
    <property type="entry name" value="ATP BINDING PROTEIN"/>
    <property type="match status" value="1"/>
</dbReference>
<feature type="domain" description="ATPase AAA-type core" evidence="1">
    <location>
        <begin position="428"/>
        <end position="523"/>
    </location>
</feature>
<dbReference type="eggNOG" id="COG3950">
    <property type="taxonomic scope" value="Bacteria"/>
</dbReference>
<dbReference type="STRING" id="717606.PaecuDRAFT_2598"/>
<evidence type="ECO:0000259" key="1">
    <source>
        <dbReference type="Pfam" id="PF13304"/>
    </source>
</evidence>
<name>E0IAA9_9BACL</name>
<gene>
    <name evidence="2" type="ORF">PaecuDRAFT_2598</name>
</gene>
<reference evidence="2 3" key="1">
    <citation type="submission" date="2010-07" db="EMBL/GenBank/DDBJ databases">
        <title>The draft genome of Paenibacillus curdlanolyticus YK9.</title>
        <authorList>
            <consortium name="US DOE Joint Genome Institute (JGI-PGF)"/>
            <person name="Lucas S."/>
            <person name="Copeland A."/>
            <person name="Lapidus A."/>
            <person name="Cheng J.-F."/>
            <person name="Bruce D."/>
            <person name="Goodwin L."/>
            <person name="Pitluck S."/>
            <person name="Land M.L."/>
            <person name="Hauser L."/>
            <person name="Chang Y.-J."/>
            <person name="Jeffries C."/>
            <person name="Anderson I.J."/>
            <person name="Johnson E."/>
            <person name="Loganathan U."/>
            <person name="Mulhopadhyay B."/>
            <person name="Kyrpides N."/>
            <person name="Woyke T.J."/>
        </authorList>
    </citation>
    <scope>NUCLEOTIDE SEQUENCE [LARGE SCALE GENOMIC DNA]</scope>
    <source>
        <strain evidence="2 3">YK9</strain>
    </source>
</reference>
<dbReference type="OrthoDB" id="9801813at2"/>
<accession>E0IAA9</accession>
<evidence type="ECO:0000313" key="3">
    <source>
        <dbReference type="Proteomes" id="UP000005387"/>
    </source>
</evidence>
<dbReference type="EMBL" id="AEDD01000006">
    <property type="protein sequence ID" value="EFM10686.1"/>
    <property type="molecule type" value="Genomic_DNA"/>
</dbReference>
<dbReference type="SUPFAM" id="SSF52540">
    <property type="entry name" value="P-loop containing nucleoside triphosphate hydrolases"/>
    <property type="match status" value="1"/>
</dbReference>
<dbReference type="PANTHER" id="PTHR32182">
    <property type="entry name" value="DNA REPLICATION AND REPAIR PROTEIN RECF"/>
    <property type="match status" value="1"/>
</dbReference>
<dbReference type="GO" id="GO:0006302">
    <property type="term" value="P:double-strand break repair"/>
    <property type="evidence" value="ECO:0007669"/>
    <property type="project" value="TreeGrafter"/>
</dbReference>
<protein>
    <recommendedName>
        <fullName evidence="1">ATPase AAA-type core domain-containing protein</fullName>
    </recommendedName>
</protein>